<evidence type="ECO:0000256" key="7">
    <source>
        <dbReference type="ARBA" id="ARBA00023125"/>
    </source>
</evidence>
<feature type="binding site" evidence="10">
    <location>
        <position position="230"/>
    </location>
    <ligand>
        <name>Mn(2+)</name>
        <dbReference type="ChEBI" id="CHEBI:29035"/>
    </ligand>
</feature>
<dbReference type="InterPro" id="IPR002729">
    <property type="entry name" value="CRISPR-assoc_Cas1"/>
</dbReference>
<keyword evidence="8 10" id="KW-0464">Manganese</keyword>
<keyword evidence="2 10" id="KW-0479">Metal-binding</keyword>
<dbReference type="CDD" id="cd09634">
    <property type="entry name" value="Cas1_I-II-III"/>
    <property type="match status" value="1"/>
</dbReference>
<keyword evidence="4 10" id="KW-0378">Hydrolase</keyword>
<keyword evidence="1 10" id="KW-0540">Nuclease</keyword>
<evidence type="ECO:0000313" key="12">
    <source>
        <dbReference type="Proteomes" id="UP000199021"/>
    </source>
</evidence>
<sequence length="334" mass="38464">MHIILNSYGAALQRDHGNFLIKTAQAEQRLNPGQVRSISVGKGAKMTSDAVLLAIEHQIDVVFVDHSGMPQGRVWSVRFGSVSDIRRQQLDFFYGTEALDWVKALVSEKIDNQLALLLTLQIDSEDPLRRRINRGIRAMEDYRNKVKALDETRLEDAAPTLRGWEGAASRKYFQLISAYLPEAYRFERRSQHPAADDFNALLNYGYGMLYGKIEGALIRAGVDPYLGIFHRDGYNRPALVYDVIERYRIWVDYVVLQLCRQEAMTEECFRWDGKARMLDGLGKRILIQSVNDYLAEIIQRNGLRRSRREHLQLEAHALARFFLEYSPVKLPSEQ</sequence>
<dbReference type="Proteomes" id="UP000199021">
    <property type="component" value="Unassembled WGS sequence"/>
</dbReference>
<dbReference type="GO" id="GO:0043571">
    <property type="term" value="P:maintenance of CRISPR repeat elements"/>
    <property type="evidence" value="ECO:0007669"/>
    <property type="project" value="UniProtKB-UniRule"/>
</dbReference>
<keyword evidence="6 10" id="KW-0051">Antiviral defense</keyword>
<evidence type="ECO:0000313" key="11">
    <source>
        <dbReference type="EMBL" id="SEP60835.1"/>
    </source>
</evidence>
<dbReference type="InterPro" id="IPR042206">
    <property type="entry name" value="CRISPR-assoc_Cas1_C"/>
</dbReference>
<evidence type="ECO:0000256" key="8">
    <source>
        <dbReference type="ARBA" id="ARBA00023211"/>
    </source>
</evidence>
<gene>
    <name evidence="10" type="primary">cas1</name>
    <name evidence="11" type="ORF">SAMN05444359_101223</name>
</gene>
<evidence type="ECO:0000256" key="9">
    <source>
        <dbReference type="ARBA" id="ARBA00038592"/>
    </source>
</evidence>
<dbReference type="GO" id="GO:0004519">
    <property type="term" value="F:endonuclease activity"/>
    <property type="evidence" value="ECO:0007669"/>
    <property type="project" value="UniProtKB-UniRule"/>
</dbReference>
<comment type="similarity">
    <text evidence="10">Belongs to the CRISPR-associated endonuclease Cas1 family.</text>
</comment>
<dbReference type="Pfam" id="PF01867">
    <property type="entry name" value="Cas_Cas1"/>
    <property type="match status" value="1"/>
</dbReference>
<dbReference type="STRING" id="478744.SAMN05444359_101223"/>
<organism evidence="11 12">
    <name type="scientific">Neolewinella agarilytica</name>
    <dbReference type="NCBI Taxonomy" id="478744"/>
    <lineage>
        <taxon>Bacteria</taxon>
        <taxon>Pseudomonadati</taxon>
        <taxon>Bacteroidota</taxon>
        <taxon>Saprospiria</taxon>
        <taxon>Saprospirales</taxon>
        <taxon>Lewinellaceae</taxon>
        <taxon>Neolewinella</taxon>
    </lineage>
</organism>
<evidence type="ECO:0000256" key="5">
    <source>
        <dbReference type="ARBA" id="ARBA00022842"/>
    </source>
</evidence>
<dbReference type="EMBL" id="FOFB01000001">
    <property type="protein sequence ID" value="SEP60835.1"/>
    <property type="molecule type" value="Genomic_DNA"/>
</dbReference>
<comment type="cofactor">
    <cofactor evidence="10">
        <name>Mg(2+)</name>
        <dbReference type="ChEBI" id="CHEBI:18420"/>
    </cofactor>
    <cofactor evidence="10">
        <name>Mn(2+)</name>
        <dbReference type="ChEBI" id="CHEBI:29035"/>
    </cofactor>
</comment>
<reference evidence="12" key="1">
    <citation type="submission" date="2016-10" db="EMBL/GenBank/DDBJ databases">
        <authorList>
            <person name="Varghese N."/>
            <person name="Submissions S."/>
        </authorList>
    </citation>
    <scope>NUCLEOTIDE SEQUENCE [LARGE SCALE GENOMIC DNA]</scope>
    <source>
        <strain evidence="12">DSM 24740</strain>
    </source>
</reference>
<keyword evidence="12" id="KW-1185">Reference proteome</keyword>
<keyword evidence="3 10" id="KW-0255">Endonuclease</keyword>
<evidence type="ECO:0000256" key="2">
    <source>
        <dbReference type="ARBA" id="ARBA00022723"/>
    </source>
</evidence>
<comment type="function">
    <text evidence="10">CRISPR (clustered regularly interspaced short palindromic repeat), is an adaptive immune system that provides protection against mobile genetic elements (viruses, transposable elements and conjugative plasmids). CRISPR clusters contain spacers, sequences complementary to antecedent mobile elements, and target invading nucleic acids. CRISPR clusters are transcribed and processed into CRISPR RNA (crRNA). Acts as a dsDNA endonuclease. Involved in the integration of spacer DNA into the CRISPR cassette.</text>
</comment>
<keyword evidence="7 10" id="KW-0238">DNA-binding</keyword>
<evidence type="ECO:0000256" key="4">
    <source>
        <dbReference type="ARBA" id="ARBA00022801"/>
    </source>
</evidence>
<dbReference type="PANTHER" id="PTHR34353:SF2">
    <property type="entry name" value="CRISPR-ASSOCIATED ENDONUCLEASE CAS1 1"/>
    <property type="match status" value="1"/>
</dbReference>
<dbReference type="EC" id="3.1.-.-" evidence="10"/>
<dbReference type="InParanoid" id="A0A1H8Z8S7"/>
<dbReference type="GO" id="GO:0051607">
    <property type="term" value="P:defense response to virus"/>
    <property type="evidence" value="ECO:0007669"/>
    <property type="project" value="UniProtKB-UniRule"/>
</dbReference>
<dbReference type="HAMAP" id="MF_01470">
    <property type="entry name" value="Cas1"/>
    <property type="match status" value="1"/>
</dbReference>
<name>A0A1H8Z8S7_9BACT</name>
<feature type="binding site" evidence="10">
    <location>
        <position position="245"/>
    </location>
    <ligand>
        <name>Mn(2+)</name>
        <dbReference type="ChEBI" id="CHEBI:29035"/>
    </ligand>
</feature>
<dbReference type="RefSeq" id="WP_090164958.1">
    <property type="nucleotide sequence ID" value="NZ_FOFB01000001.1"/>
</dbReference>
<dbReference type="GO" id="GO:0003677">
    <property type="term" value="F:DNA binding"/>
    <property type="evidence" value="ECO:0007669"/>
    <property type="project" value="UniProtKB-KW"/>
</dbReference>
<feature type="binding site" evidence="10">
    <location>
        <position position="165"/>
    </location>
    <ligand>
        <name>Mn(2+)</name>
        <dbReference type="ChEBI" id="CHEBI:29035"/>
    </ligand>
</feature>
<dbReference type="GO" id="GO:0046872">
    <property type="term" value="F:metal ion binding"/>
    <property type="evidence" value="ECO:0007669"/>
    <property type="project" value="UniProtKB-UniRule"/>
</dbReference>
<dbReference type="PANTHER" id="PTHR34353">
    <property type="entry name" value="CRISPR-ASSOCIATED ENDONUCLEASE CAS1 1"/>
    <property type="match status" value="1"/>
</dbReference>
<evidence type="ECO:0000256" key="10">
    <source>
        <dbReference type="HAMAP-Rule" id="MF_01470"/>
    </source>
</evidence>
<evidence type="ECO:0000256" key="1">
    <source>
        <dbReference type="ARBA" id="ARBA00022722"/>
    </source>
</evidence>
<comment type="subunit">
    <text evidence="9 10">Homodimer, forms a heterotetramer with a Cas2 homodimer.</text>
</comment>
<dbReference type="NCBIfam" id="TIGR00287">
    <property type="entry name" value="cas1"/>
    <property type="match status" value="1"/>
</dbReference>
<dbReference type="InterPro" id="IPR042211">
    <property type="entry name" value="CRISPR-assoc_Cas1_N"/>
</dbReference>
<dbReference type="GO" id="GO:0016787">
    <property type="term" value="F:hydrolase activity"/>
    <property type="evidence" value="ECO:0007669"/>
    <property type="project" value="UniProtKB-KW"/>
</dbReference>
<proteinExistence type="inferred from homology"/>
<dbReference type="AlphaFoldDB" id="A0A1H8Z8S7"/>
<dbReference type="InterPro" id="IPR050646">
    <property type="entry name" value="Cas1"/>
</dbReference>
<dbReference type="Gene3D" id="1.20.120.920">
    <property type="entry name" value="CRISPR-associated endonuclease Cas1, C-terminal domain"/>
    <property type="match status" value="1"/>
</dbReference>
<accession>A0A1H8Z8S7</accession>
<dbReference type="Gene3D" id="3.100.10.20">
    <property type="entry name" value="CRISPR-associated endonuclease Cas1, N-terminal domain"/>
    <property type="match status" value="1"/>
</dbReference>
<evidence type="ECO:0000256" key="6">
    <source>
        <dbReference type="ARBA" id="ARBA00023118"/>
    </source>
</evidence>
<dbReference type="OrthoDB" id="9803119at2"/>
<protein>
    <recommendedName>
        <fullName evidence="10">CRISPR-associated endonuclease Cas1</fullName>
        <ecNumber evidence="10">3.1.-.-</ecNumber>
    </recommendedName>
</protein>
<evidence type="ECO:0000256" key="3">
    <source>
        <dbReference type="ARBA" id="ARBA00022759"/>
    </source>
</evidence>
<keyword evidence="5 10" id="KW-0460">Magnesium</keyword>